<comment type="caution">
    <text evidence="2">The sequence shown here is derived from an EMBL/GenBank/DDBJ whole genome shotgun (WGS) entry which is preliminary data.</text>
</comment>
<reference evidence="2 3" key="1">
    <citation type="journal article" date="2021" name="Elife">
        <title>Chloroplast acquisition without the gene transfer in kleptoplastic sea slugs, Plakobranchus ocellatus.</title>
        <authorList>
            <person name="Maeda T."/>
            <person name="Takahashi S."/>
            <person name="Yoshida T."/>
            <person name="Shimamura S."/>
            <person name="Takaki Y."/>
            <person name="Nagai Y."/>
            <person name="Toyoda A."/>
            <person name="Suzuki Y."/>
            <person name="Arimoto A."/>
            <person name="Ishii H."/>
            <person name="Satoh N."/>
            <person name="Nishiyama T."/>
            <person name="Hasebe M."/>
            <person name="Maruyama T."/>
            <person name="Minagawa J."/>
            <person name="Obokata J."/>
            <person name="Shigenobu S."/>
        </authorList>
    </citation>
    <scope>NUCLEOTIDE SEQUENCE [LARGE SCALE GENOMIC DNA]</scope>
</reference>
<evidence type="ECO:0000313" key="3">
    <source>
        <dbReference type="Proteomes" id="UP000735302"/>
    </source>
</evidence>
<sequence>MQKINQKFPAYLDQFELSYQFNGTSESTPCAHPRTARVDERTVDISCPTYVVVSHVTVSGVIVTGLCSLYISGGRNVALKQTADQPRTLDSWYARNAVDGDPGIPDDYSSLSSTCSLTAPGLGDSAYWRVIFSNDVDINRNYSYTDPGGPAQQVYAVVPSPQIGFPVKNVYIHVRKNRLTDIIALCEVYAFGEVVCPVGKFGRQCERDCNCANQTEACFVSTGGCPSGCVAGYTGEDCYTPCEDGTYGPDCNQLCSANCAQSTDACNSIDGVCNGGCKPGYQAPLCNEPCPVGHFGLDCLQSCSDNCVRRENVCNHVTGECDSGCDPGYKTKQCNVSCEPGTYGENCMETCSDHCAGDSRSCHFVTGFCDQGCKAGYMMPLCTNAEGEWSFDTAARGEWTFEASAGGEWKVEAASRGNWSIWTT</sequence>
<dbReference type="PANTHER" id="PTHR24043:SF8">
    <property type="entry name" value="EGF-LIKE DOMAIN-CONTAINING PROTEIN"/>
    <property type="match status" value="1"/>
</dbReference>
<dbReference type="GO" id="GO:0005044">
    <property type="term" value="F:scavenger receptor activity"/>
    <property type="evidence" value="ECO:0007669"/>
    <property type="project" value="InterPro"/>
</dbReference>
<feature type="non-terminal residue" evidence="2">
    <location>
        <position position="424"/>
    </location>
</feature>
<dbReference type="Gene3D" id="2.60.120.260">
    <property type="entry name" value="Galactose-binding domain-like"/>
    <property type="match status" value="1"/>
</dbReference>
<keyword evidence="3" id="KW-1185">Reference proteome</keyword>
<dbReference type="PANTHER" id="PTHR24043">
    <property type="entry name" value="SCAVENGER RECEPTOR CLASS F"/>
    <property type="match status" value="1"/>
</dbReference>
<dbReference type="EMBL" id="BLXT01002498">
    <property type="protein sequence ID" value="GFN95394.1"/>
    <property type="molecule type" value="Genomic_DNA"/>
</dbReference>
<protein>
    <submittedName>
        <fullName evidence="2">Multiple epidermal growth factor-like domains 10</fullName>
    </submittedName>
</protein>
<evidence type="ECO:0000313" key="2">
    <source>
        <dbReference type="EMBL" id="GFN95394.1"/>
    </source>
</evidence>
<keyword evidence="1" id="KW-0245">EGF-like domain</keyword>
<gene>
    <name evidence="2" type="ORF">PoB_002190000</name>
</gene>
<dbReference type="Proteomes" id="UP000735302">
    <property type="component" value="Unassembled WGS sequence"/>
</dbReference>
<evidence type="ECO:0000256" key="1">
    <source>
        <dbReference type="ARBA" id="ARBA00022536"/>
    </source>
</evidence>
<dbReference type="Gene3D" id="2.170.300.10">
    <property type="entry name" value="Tie2 ligand-binding domain superfamily"/>
    <property type="match status" value="1"/>
</dbReference>
<organism evidence="2 3">
    <name type="scientific">Plakobranchus ocellatus</name>
    <dbReference type="NCBI Taxonomy" id="259542"/>
    <lineage>
        <taxon>Eukaryota</taxon>
        <taxon>Metazoa</taxon>
        <taxon>Spiralia</taxon>
        <taxon>Lophotrochozoa</taxon>
        <taxon>Mollusca</taxon>
        <taxon>Gastropoda</taxon>
        <taxon>Heterobranchia</taxon>
        <taxon>Euthyneura</taxon>
        <taxon>Panpulmonata</taxon>
        <taxon>Sacoglossa</taxon>
        <taxon>Placobranchoidea</taxon>
        <taxon>Plakobranchidae</taxon>
        <taxon>Plakobranchus</taxon>
    </lineage>
</organism>
<proteinExistence type="predicted"/>
<name>A0AAV3ZLF5_9GAST</name>
<dbReference type="InterPro" id="IPR042635">
    <property type="entry name" value="MEGF10/SREC1/2-like"/>
</dbReference>
<accession>A0AAV3ZLF5</accession>
<dbReference type="AlphaFoldDB" id="A0AAV3ZLF5"/>